<organism evidence="2 3">
    <name type="scientific">Hyaloperonospora brassicae</name>
    <name type="common">Brassica downy mildew</name>
    <name type="synonym">Peronospora brassicae</name>
    <dbReference type="NCBI Taxonomy" id="162125"/>
    <lineage>
        <taxon>Eukaryota</taxon>
        <taxon>Sar</taxon>
        <taxon>Stramenopiles</taxon>
        <taxon>Oomycota</taxon>
        <taxon>Peronosporomycetes</taxon>
        <taxon>Peronosporales</taxon>
        <taxon>Peronosporaceae</taxon>
        <taxon>Hyaloperonospora</taxon>
    </lineage>
</organism>
<feature type="compositionally biased region" description="Polar residues" evidence="1">
    <location>
        <begin position="621"/>
        <end position="646"/>
    </location>
</feature>
<dbReference type="PANTHER" id="PTHR28678">
    <property type="entry name" value="CODANIN-1"/>
    <property type="match status" value="1"/>
</dbReference>
<dbReference type="InterPro" id="IPR040031">
    <property type="entry name" value="Codanin-1"/>
</dbReference>
<proteinExistence type="predicted"/>
<evidence type="ECO:0000313" key="3">
    <source>
        <dbReference type="Proteomes" id="UP001162031"/>
    </source>
</evidence>
<feature type="region of interest" description="Disordered" evidence="1">
    <location>
        <begin position="114"/>
        <end position="133"/>
    </location>
</feature>
<comment type="caution">
    <text evidence="2">The sequence shown here is derived from an EMBL/GenBank/DDBJ whole genome shotgun (WGS) entry which is preliminary data.</text>
</comment>
<dbReference type="PANTHER" id="PTHR28678:SF1">
    <property type="entry name" value="CODANIN-1"/>
    <property type="match status" value="1"/>
</dbReference>
<gene>
    <name evidence="2" type="ORF">HBR001_LOCUS1861</name>
</gene>
<feature type="compositionally biased region" description="Basic and acidic residues" evidence="1">
    <location>
        <begin position="654"/>
        <end position="666"/>
    </location>
</feature>
<dbReference type="Proteomes" id="UP001162031">
    <property type="component" value="Unassembled WGS sequence"/>
</dbReference>
<accession>A0AAV0T9J9</accession>
<protein>
    <submittedName>
        <fullName evidence="2">Uncharacterized protein</fullName>
    </submittedName>
</protein>
<feature type="region of interest" description="Disordered" evidence="1">
    <location>
        <begin position="616"/>
        <end position="673"/>
    </location>
</feature>
<evidence type="ECO:0000256" key="1">
    <source>
        <dbReference type="SAM" id="MobiDB-lite"/>
    </source>
</evidence>
<reference evidence="2" key="1">
    <citation type="submission" date="2022-12" db="EMBL/GenBank/DDBJ databases">
        <authorList>
            <person name="Webb A."/>
        </authorList>
    </citation>
    <scope>NUCLEOTIDE SEQUENCE</scope>
    <source>
        <strain evidence="2">Hp1</strain>
    </source>
</reference>
<dbReference type="GO" id="GO:0006325">
    <property type="term" value="P:chromatin organization"/>
    <property type="evidence" value="ECO:0007669"/>
    <property type="project" value="TreeGrafter"/>
</dbReference>
<name>A0AAV0T9J9_HYABA</name>
<dbReference type="GO" id="GO:0005634">
    <property type="term" value="C:nucleus"/>
    <property type="evidence" value="ECO:0007669"/>
    <property type="project" value="TreeGrafter"/>
</dbReference>
<dbReference type="EMBL" id="CANTFL010000183">
    <property type="protein sequence ID" value="CAI5717661.1"/>
    <property type="molecule type" value="Genomic_DNA"/>
</dbReference>
<keyword evidence="3" id="KW-1185">Reference proteome</keyword>
<sequence>MPTPSTRSDAVQLWAAVRGFSDAQLRCVETCIDEYYCSGCSHSQLVSSSSSVAASEAPPRTTINNFIELQLDDRVQSVHVDDFVHVFLSFLHEQIRLHTDARIQDNATKASVSDAKSNTITSQEDSNTATFDPHSQTFEDEFPQLTPVRVAPKPTKRRITTTLLTCQEPTIVARSVPVPIAFPRVETSESTARSSIWAKRSLLEKRMATLSSTAAFSTEETKRVAQKPQTAWATTVPESATAAHEAANAIPKAVRTTQVRKMEKNAKIVRDPGCLSQKKARADTPQCQLVEVTQINCSLEQATTKKKATLVSTKQTQQVTCQSPTAQPAAITNAKADVLLSNLAVNTQAAKLYGFLIRRRFVKKTCTELQTLICLLYRADCTACYRNKLQEQQDGESAWMPGCVEPSEFCWRVYCLDFAAFVFQEIEGVIVHLGDDLLALFKHSLCSAERARSNKLLERLDRASRRREAFRVAESARIGCRLPVEMKASAVHDFTIPFNEEIDSRLHYRTPAESQLYTNREKVRDLFLSLLRHFQQNQHSLAGIKNAGVAVDTSVAARKLLIELSPENKWWFAKFFVQELTQVGSNPFGESDKDLLLKIMEDKLVVKNPDRLRKLHRRFSSQKMSTKSFQSQMQDSHRASNVSSHRNVCANGKDSNDMRRRNRSDVRPGTNEVEADKSSTSVLYSMRRFFTDNQLFFFHFLHSCDSYEFSELVKRQLERQFHVHGAASAAVVDARKGFTEAVLKLKVVAKFLGYLHFSPQWQVTSSVCQVPAQSTALKAIEREGIETLEVSRGSNFDVKKLLEKSILQASIAKCIPWLCDYLSMLSLDRLSLGTIYFKQLVVLMRLLYRSPLVDSLGETGLYIALQIERVFQVLKVDDHREDLRSLQLLPSKQMSKILASSVGQTLSKKSEGGAGEDCLPFLYSQVFLRSCVSELDDLRGFIQTQAQEPQRRIKQVGSVGQSAAGQMHAPIRKLRPLQVVIGDDDSVDTNLSLFSDKLADAHTESQTRIQQTDEHDKLSEALFKVHPKLRAVVEFVVGTSATDVCEHVIAHVVTPLADALVDLCASESSLLNVKKDVAASATFGEHSAFVVRASFYKLLMSKTHHEANLVGSTALQEALRLGEERVHGAISACMPPSSHPTLVKSIVTITLQRTRSSLTEVVPKNAQAEFVKRVSWRHKTLLKDLGLTPRTTDANLSFSTPPVQPCASAKTQRKKVLPEGVQQYQELRRHVALISKSASHDGSKMASLPEYESRVVVLSVSLSQFLILLNDCVGYGDSTRDPGPTMSISALVMWDVIWRSLTSCLAFLEMSLTVLDACKLASARDDRAVVVENSFVDFAAKFALLLKVVARFAKQSPRRATIASRLQPMLASVTERVEQLLRSDKVLKRTAFRARFEIAAQLREVVSCFTH</sequence>
<evidence type="ECO:0000313" key="2">
    <source>
        <dbReference type="EMBL" id="CAI5717661.1"/>
    </source>
</evidence>